<dbReference type="InterPro" id="IPR036388">
    <property type="entry name" value="WH-like_DNA-bd_sf"/>
</dbReference>
<name>A0A3G5FH85_TETHA</name>
<proteinExistence type="inferred from homology"/>
<dbReference type="InterPro" id="IPR036390">
    <property type="entry name" value="WH_DNA-bd_sf"/>
</dbReference>
<evidence type="ECO:0000313" key="4">
    <source>
        <dbReference type="Proteomes" id="UP000280475"/>
    </source>
</evidence>
<dbReference type="Pfam" id="PF21205">
    <property type="entry name" value="Rep3_C"/>
    <property type="match status" value="1"/>
</dbReference>
<organism evidence="3 4">
    <name type="scientific">Tetragenococcus halophilus</name>
    <name type="common">Pediococcus halophilus</name>
    <dbReference type="NCBI Taxonomy" id="51669"/>
    <lineage>
        <taxon>Bacteria</taxon>
        <taxon>Bacillati</taxon>
        <taxon>Bacillota</taxon>
        <taxon>Bacilli</taxon>
        <taxon>Lactobacillales</taxon>
        <taxon>Enterococcaceae</taxon>
        <taxon>Tetragenococcus</taxon>
    </lineage>
</organism>
<dbReference type="SUPFAM" id="SSF46785">
    <property type="entry name" value="Winged helix' DNA-binding domain"/>
    <property type="match status" value="2"/>
</dbReference>
<evidence type="ECO:0000259" key="2">
    <source>
        <dbReference type="Pfam" id="PF01051"/>
    </source>
</evidence>
<dbReference type="EMBL" id="CP027768">
    <property type="protein sequence ID" value="AYW49737.1"/>
    <property type="molecule type" value="Genomic_DNA"/>
</dbReference>
<dbReference type="InterPro" id="IPR000525">
    <property type="entry name" value="Initiator_Rep_WH1"/>
</dbReference>
<sequence>MNNYLFKSDRNFNDDIDDQSYYYVVTHNDLITKASHDLTARELKMMDFVISKIKPDDRNFNVVETSLYEMGQLFGYARSGKNYSDLAKAIGTLRKKEVLILDEQDRTITQTGWVQSAKYHESGQVQIELSPDLAPYLLQLKSDYTQYRLFDTVQLDSKYSIRLYKLMREANKDKGKTCPTLQATPEELARMMGAPKSYSFGQFNQKVLTPAMDEINLKIDDMDLEIHKGTRGRKVVHVEIYNTFYPRKHSIKGSVAKFSQKSILV</sequence>
<protein>
    <submittedName>
        <fullName evidence="3">Replication initiator protein</fullName>
    </submittedName>
</protein>
<evidence type="ECO:0000313" key="3">
    <source>
        <dbReference type="EMBL" id="AYW49737.1"/>
    </source>
</evidence>
<dbReference type="AlphaFoldDB" id="A0A3G5FH85"/>
<reference evidence="3 4" key="1">
    <citation type="journal article" date="2012" name="Int. J. Syst. Evol. Microbiol.">
        <title>Characterization of Tetragenococcus strains from sugar thick juice reveals a novel species, Tetragenococcus osmophilus sp. nov., and divides Tetragenococcus halophilus into two subspecies, T. halophilus subsp. halophilus subsp. nov. and T. halophilus subsp. flandriensis subsp. nov.</title>
        <authorList>
            <person name="Juste A."/>
            <person name="Van Trappen S."/>
            <person name="Verreth C."/>
            <person name="Cleenwerck I."/>
            <person name="De Vos P."/>
            <person name="Lievens B."/>
            <person name="Willems K.A."/>
        </authorList>
    </citation>
    <scope>NUCLEOTIDE SEQUENCE [LARGE SCALE GENOMIC DNA]</scope>
    <source>
        <strain evidence="3 4">LMG 26042</strain>
    </source>
</reference>
<feature type="domain" description="Initiator Rep protein WH1" evidence="2">
    <location>
        <begin position="24"/>
        <end position="167"/>
    </location>
</feature>
<dbReference type="Gene3D" id="1.10.10.10">
    <property type="entry name" value="Winged helix-like DNA-binding domain superfamily/Winged helix DNA-binding domain"/>
    <property type="match status" value="2"/>
</dbReference>
<dbReference type="GO" id="GO:0003887">
    <property type="term" value="F:DNA-directed DNA polymerase activity"/>
    <property type="evidence" value="ECO:0007669"/>
    <property type="project" value="InterPro"/>
</dbReference>
<gene>
    <name evidence="3" type="ORF">C7H83_04170</name>
</gene>
<comment type="similarity">
    <text evidence="1">Belongs to the initiator RepB protein family.</text>
</comment>
<evidence type="ECO:0000256" key="1">
    <source>
        <dbReference type="ARBA" id="ARBA00038283"/>
    </source>
</evidence>
<dbReference type="Pfam" id="PF01051">
    <property type="entry name" value="Rep3_N"/>
    <property type="match status" value="1"/>
</dbReference>
<dbReference type="RefSeq" id="WP_123985486.1">
    <property type="nucleotide sequence ID" value="NZ_CP027768.1"/>
</dbReference>
<accession>A0A3G5FH85</accession>
<dbReference type="Proteomes" id="UP000280475">
    <property type="component" value="Chromosome"/>
</dbReference>
<dbReference type="GO" id="GO:0006270">
    <property type="term" value="P:DNA replication initiation"/>
    <property type="evidence" value="ECO:0007669"/>
    <property type="project" value="InterPro"/>
</dbReference>